<protein>
    <submittedName>
        <fullName evidence="3">Uncharacterized protein</fullName>
    </submittedName>
</protein>
<name>A0AAD5FX01_9ASCO</name>
<proteinExistence type="predicted"/>
<dbReference type="GeneID" id="76152485"/>
<evidence type="ECO:0000256" key="2">
    <source>
        <dbReference type="SAM" id="Phobius"/>
    </source>
</evidence>
<feature type="region of interest" description="Disordered" evidence="1">
    <location>
        <begin position="67"/>
        <end position="90"/>
    </location>
</feature>
<dbReference type="RefSeq" id="XP_051607127.1">
    <property type="nucleotide sequence ID" value="XM_051753951.1"/>
</dbReference>
<evidence type="ECO:0000256" key="1">
    <source>
        <dbReference type="SAM" id="MobiDB-lite"/>
    </source>
</evidence>
<sequence>MATSTTITKKKKLVYKQDSDGVFRLKKVDDGSRSDNSSIDTIDYLRRKDKVDKYLNELMDCSYTIDGEPATPHGAQSTVTRPRAKTTPHQINTNSQLGNCKQTEKISDKPHIDKARAYSSPITTTTTTATSSHFSLPSTRHSMESYTSQQLSQDTNWMAHLSDNQYEFKSFHIPSFALGVILTVIAAVFKEQLTRFTLGLAVFGIVLVLLAICAVAAAVYSGLIKQEDINVLNLFSKNLQDSPQPPDVTNEYRKRDDISDIIQHYTERNGRRKSRDSLTPSLGGDTRQSSPSAKGRRSVINVRPYISDRTAVNSSSSLLNNNNNNNNNNNSSSSNHNKTQRQIKPNYTLENSSSPQLNNDSHDPLHNLPALSRVNTDPTQFTRNKRKSSFPPYPVDTVRRPRLDSAQTLTSVKNLPSLPSDELPFINEVKLIDTFEQQARYDSQYADSIASSSTNDRRAGRDSSLTRQRSILGTTANYEKFIANVGH</sequence>
<keyword evidence="2" id="KW-0472">Membrane</keyword>
<keyword evidence="2" id="KW-1133">Transmembrane helix</keyword>
<feature type="compositionally biased region" description="Low complexity" evidence="1">
    <location>
        <begin position="313"/>
        <end position="335"/>
    </location>
</feature>
<accession>A0AAD5FX01</accession>
<evidence type="ECO:0000313" key="3">
    <source>
        <dbReference type="EMBL" id="KAI5950095.1"/>
    </source>
</evidence>
<feature type="compositionally biased region" description="Polar residues" evidence="1">
    <location>
        <begin position="373"/>
        <end position="382"/>
    </location>
</feature>
<feature type="region of interest" description="Disordered" evidence="1">
    <location>
        <begin position="446"/>
        <end position="467"/>
    </location>
</feature>
<keyword evidence="4" id="KW-1185">Reference proteome</keyword>
<feature type="region of interest" description="Disordered" evidence="1">
    <location>
        <begin position="264"/>
        <end position="398"/>
    </location>
</feature>
<organism evidence="3 4">
    <name type="scientific">Candida theae</name>
    <dbReference type="NCBI Taxonomy" id="1198502"/>
    <lineage>
        <taxon>Eukaryota</taxon>
        <taxon>Fungi</taxon>
        <taxon>Dikarya</taxon>
        <taxon>Ascomycota</taxon>
        <taxon>Saccharomycotina</taxon>
        <taxon>Pichiomycetes</taxon>
        <taxon>Debaryomycetaceae</taxon>
        <taxon>Candida/Lodderomyces clade</taxon>
        <taxon>Candida</taxon>
    </lineage>
</organism>
<keyword evidence="2" id="KW-0812">Transmembrane</keyword>
<comment type="caution">
    <text evidence="3">The sequence shown here is derived from an EMBL/GenBank/DDBJ whole genome shotgun (WGS) entry which is preliminary data.</text>
</comment>
<feature type="transmembrane region" description="Helical" evidence="2">
    <location>
        <begin position="171"/>
        <end position="189"/>
    </location>
</feature>
<evidence type="ECO:0000313" key="4">
    <source>
        <dbReference type="Proteomes" id="UP001204833"/>
    </source>
</evidence>
<feature type="compositionally biased region" description="Polar residues" evidence="1">
    <location>
        <begin position="336"/>
        <end position="359"/>
    </location>
</feature>
<dbReference type="Proteomes" id="UP001204833">
    <property type="component" value="Unassembled WGS sequence"/>
</dbReference>
<feature type="transmembrane region" description="Helical" evidence="2">
    <location>
        <begin position="196"/>
        <end position="220"/>
    </location>
</feature>
<reference evidence="3 4" key="1">
    <citation type="journal article" date="2022" name="DNA Res.">
        <title>Genome analysis of five recently described species of the CUG-Ser clade uncovers Candida theae as a new hybrid lineage with pathogenic potential in the Candida parapsilosis species complex.</title>
        <authorList>
            <person name="Mixao V."/>
            <person name="Del Olmo V."/>
            <person name="Hegedusova E."/>
            <person name="Saus E."/>
            <person name="Pryszcz L."/>
            <person name="Cillingova A."/>
            <person name="Nosek J."/>
            <person name="Gabaldon T."/>
        </authorList>
    </citation>
    <scope>NUCLEOTIDE SEQUENCE [LARGE SCALE GENOMIC DNA]</scope>
    <source>
        <strain evidence="3 4">CBS 12239</strain>
    </source>
</reference>
<dbReference type="EMBL" id="JAIHNG010000160">
    <property type="protein sequence ID" value="KAI5950095.1"/>
    <property type="molecule type" value="Genomic_DNA"/>
</dbReference>
<dbReference type="AlphaFoldDB" id="A0AAD5FX01"/>
<gene>
    <name evidence="3" type="ORF">KGF57_004441</name>
</gene>